<gene>
    <name evidence="2" type="ORF">HNR30_003707</name>
</gene>
<protein>
    <submittedName>
        <fullName evidence="2">Uncharacterized protein</fullName>
    </submittedName>
</protein>
<dbReference type="Proteomes" id="UP000530928">
    <property type="component" value="Unassembled WGS sequence"/>
</dbReference>
<comment type="caution">
    <text evidence="2">The sequence shown here is derived from an EMBL/GenBank/DDBJ whole genome shotgun (WGS) entry which is preliminary data.</text>
</comment>
<dbReference type="EMBL" id="JACDUR010000003">
    <property type="protein sequence ID" value="MBA2892366.1"/>
    <property type="molecule type" value="Genomic_DNA"/>
</dbReference>
<dbReference type="RefSeq" id="WP_181611056.1">
    <property type="nucleotide sequence ID" value="NZ_BAABAM010000002.1"/>
</dbReference>
<dbReference type="AlphaFoldDB" id="A0A7W0CJM1"/>
<feature type="region of interest" description="Disordered" evidence="1">
    <location>
        <begin position="1"/>
        <end position="48"/>
    </location>
</feature>
<evidence type="ECO:0000256" key="1">
    <source>
        <dbReference type="SAM" id="MobiDB-lite"/>
    </source>
</evidence>
<feature type="region of interest" description="Disordered" evidence="1">
    <location>
        <begin position="332"/>
        <end position="351"/>
    </location>
</feature>
<keyword evidence="3" id="KW-1185">Reference proteome</keyword>
<evidence type="ECO:0000313" key="2">
    <source>
        <dbReference type="EMBL" id="MBA2892366.1"/>
    </source>
</evidence>
<sequence>MADHHAAPGSIYWGQPSSNHQTKPSYDDDPAGCSSRQAQRPLSGEVAGSGRGAEKLIAVIALIVAKEAALPLPKSSRSKCGGRSLKGFPFYEWRPAVEITPFEELQQPDERSLRFSPWGFGGRMRPEDAAAFQQETVGYSDLVPQVCERVRTRFDQVRETFSYGVLNYGLFTAAHDQAYLTLEFAVRARFLEFYGGAITVVDDGVDRQEAVTTFDEVRGQFQRRRGRSTPKLRLRNGRAIAFDGMLDALMTWARAEGLLSGQRTRHMEPLFRKFRNFVAHEAGDHITTPVNAARAIRDLAETINRLWGVPTPGGRLYPAPIRREPLALAWSEDERSSSTGPAENAKAAAAEPDNELHVVVLAAAHDDELNYFDARYETSHLPQDLLWGPGTREEAIAWYERERPDGDEVDVLDRLFVLRFHEQRLYLPQQSDIVAGLGPHARRGTWYLARTDSPLDAFNHLRQVLAGGAGNRCSRRGECRQCAVEMIGGGPWEQVVRLLADHDVTPTPCFVPDVRVPSWRPRWNEIIGDGNWNAPADEGQR</sequence>
<feature type="compositionally biased region" description="Low complexity" evidence="1">
    <location>
        <begin position="342"/>
        <end position="351"/>
    </location>
</feature>
<organism evidence="2 3">
    <name type="scientific">Nonomuraea soli</name>
    <dbReference type="NCBI Taxonomy" id="1032476"/>
    <lineage>
        <taxon>Bacteria</taxon>
        <taxon>Bacillati</taxon>
        <taxon>Actinomycetota</taxon>
        <taxon>Actinomycetes</taxon>
        <taxon>Streptosporangiales</taxon>
        <taxon>Streptosporangiaceae</taxon>
        <taxon>Nonomuraea</taxon>
    </lineage>
</organism>
<accession>A0A7W0CJM1</accession>
<name>A0A7W0CJM1_9ACTN</name>
<feature type="compositionally biased region" description="Polar residues" evidence="1">
    <location>
        <begin position="15"/>
        <end position="24"/>
    </location>
</feature>
<reference evidence="2 3" key="1">
    <citation type="submission" date="2020-07" db="EMBL/GenBank/DDBJ databases">
        <title>Genomic Encyclopedia of Type Strains, Phase IV (KMG-IV): sequencing the most valuable type-strain genomes for metagenomic binning, comparative biology and taxonomic classification.</title>
        <authorList>
            <person name="Goeker M."/>
        </authorList>
    </citation>
    <scope>NUCLEOTIDE SEQUENCE [LARGE SCALE GENOMIC DNA]</scope>
    <source>
        <strain evidence="2 3">DSM 45533</strain>
    </source>
</reference>
<evidence type="ECO:0000313" key="3">
    <source>
        <dbReference type="Proteomes" id="UP000530928"/>
    </source>
</evidence>
<proteinExistence type="predicted"/>